<dbReference type="PROSITE" id="PS00194">
    <property type="entry name" value="THIOREDOXIN_1"/>
    <property type="match status" value="1"/>
</dbReference>
<evidence type="ECO:0000259" key="3">
    <source>
        <dbReference type="PROSITE" id="PS51352"/>
    </source>
</evidence>
<dbReference type="PROSITE" id="PS51352">
    <property type="entry name" value="THIOREDOXIN_2"/>
    <property type="match status" value="1"/>
</dbReference>
<dbReference type="Gene3D" id="3.40.30.10">
    <property type="entry name" value="Glutaredoxin"/>
    <property type="match status" value="2"/>
</dbReference>
<feature type="domain" description="Thioredoxin" evidence="3">
    <location>
        <begin position="11"/>
        <end position="156"/>
    </location>
</feature>
<sequence>MMYTRLLYALFLLVELAFGANFYDRDENIMELTPSNFDKVIHRTNYTTLVMFYAPWCGYCQELKGSMKSAGKILSGMVQVAGVNCDESVNKQLCAQNRVSGFPTLMVFRPPKINLDNPKKNSNGAASQHATEVYKGERKLKPIVDFALSRVKNYVKRLNRYSKFEELLKSSRTRYAVVLISKKEKIPTLYKSVALDWLGIYDFYSIWDEKLQGVSQLSFENDTKNWPNTVKYLQSLEKSETELQSPRIVVIDRETDTYDELDILKTTDKNDIATFLSKFESKPREGPLSKRQEYLKSILNKSKSKKSKTKKNKQKTKLTKDDIVQDEL</sequence>
<feature type="region of interest" description="Disordered" evidence="1">
    <location>
        <begin position="301"/>
        <end position="328"/>
    </location>
</feature>
<dbReference type="CDD" id="cd03002">
    <property type="entry name" value="PDI_a_MPD1_like"/>
    <property type="match status" value="1"/>
</dbReference>
<feature type="compositionally biased region" description="Basic and acidic residues" evidence="1">
    <location>
        <begin position="318"/>
        <end position="328"/>
    </location>
</feature>
<dbReference type="PANTHER" id="PTHR45815">
    <property type="entry name" value="PROTEIN DISULFIDE-ISOMERASE A6"/>
    <property type="match status" value="1"/>
</dbReference>
<dbReference type="InParanoid" id="F2Z6B5"/>
<gene>
    <name evidence="4" type="ORF">KLLA0_D02486g</name>
</gene>
<dbReference type="EMBL" id="CR382124">
    <property type="protein sequence ID" value="CAH00275.1"/>
    <property type="molecule type" value="Genomic_DNA"/>
</dbReference>
<dbReference type="InterPro" id="IPR013766">
    <property type="entry name" value="Thioredoxin_domain"/>
</dbReference>
<dbReference type="GO" id="GO:0034976">
    <property type="term" value="P:response to endoplasmic reticulum stress"/>
    <property type="evidence" value="ECO:0007669"/>
    <property type="project" value="TreeGrafter"/>
</dbReference>
<dbReference type="AlphaFoldDB" id="F2Z6B5"/>
<dbReference type="STRING" id="284590.F2Z6B5"/>
<feature type="signal peptide" evidence="2">
    <location>
        <begin position="1"/>
        <end position="19"/>
    </location>
</feature>
<evidence type="ECO:0000313" key="4">
    <source>
        <dbReference type="EMBL" id="CAH00275.1"/>
    </source>
</evidence>
<protein>
    <submittedName>
        <fullName evidence="4">KLLA0D02486p</fullName>
    </submittedName>
</protein>
<feature type="compositionally biased region" description="Basic residues" evidence="1">
    <location>
        <begin position="302"/>
        <end position="317"/>
    </location>
</feature>
<evidence type="ECO:0000313" key="5">
    <source>
        <dbReference type="Proteomes" id="UP000000598"/>
    </source>
</evidence>
<evidence type="ECO:0000256" key="2">
    <source>
        <dbReference type="SAM" id="SignalP"/>
    </source>
</evidence>
<dbReference type="eggNOG" id="KOG0191">
    <property type="taxonomic scope" value="Eukaryota"/>
</dbReference>
<evidence type="ECO:0000256" key="1">
    <source>
        <dbReference type="SAM" id="MobiDB-lite"/>
    </source>
</evidence>
<dbReference type="InterPro" id="IPR017937">
    <property type="entry name" value="Thioredoxin_CS"/>
</dbReference>
<dbReference type="OMA" id="QVASVNC"/>
<dbReference type="KEGG" id="kla:KLLA0_D02486g"/>
<dbReference type="PaxDb" id="284590-F2Z6B5"/>
<keyword evidence="5" id="KW-1185">Reference proteome</keyword>
<feature type="chain" id="PRO_5003293701" evidence="2">
    <location>
        <begin position="20"/>
        <end position="328"/>
    </location>
</feature>
<dbReference type="GO" id="GO:0005788">
    <property type="term" value="C:endoplasmic reticulum lumen"/>
    <property type="evidence" value="ECO:0007669"/>
    <property type="project" value="TreeGrafter"/>
</dbReference>
<dbReference type="GO" id="GO:0015035">
    <property type="term" value="F:protein-disulfide reductase activity"/>
    <property type="evidence" value="ECO:0007669"/>
    <property type="project" value="TreeGrafter"/>
</dbReference>
<proteinExistence type="predicted"/>
<accession>F2Z6B5</accession>
<reference evidence="4 5" key="1">
    <citation type="journal article" date="2004" name="Nature">
        <title>Genome evolution in yeasts.</title>
        <authorList>
            <consortium name="Genolevures"/>
            <person name="Dujon B."/>
            <person name="Sherman D."/>
            <person name="Fischer G."/>
            <person name="Durrens P."/>
            <person name="Casaregola S."/>
            <person name="Lafontaine I."/>
            <person name="de Montigny J."/>
            <person name="Marck C."/>
            <person name="Neuveglise C."/>
            <person name="Talla E."/>
            <person name="Goffard N."/>
            <person name="Frangeul L."/>
            <person name="Aigle M."/>
            <person name="Anthouard V."/>
            <person name="Babour A."/>
            <person name="Barbe V."/>
            <person name="Barnay S."/>
            <person name="Blanchin S."/>
            <person name="Beckerich J.M."/>
            <person name="Beyne E."/>
            <person name="Bleykasten C."/>
            <person name="Boisrame A."/>
            <person name="Boyer J."/>
            <person name="Cattolico L."/>
            <person name="Confanioleri F."/>
            <person name="de Daruvar A."/>
            <person name="Despons L."/>
            <person name="Fabre E."/>
            <person name="Fairhead C."/>
            <person name="Ferry-Dumazet H."/>
            <person name="Groppi A."/>
            <person name="Hantraye F."/>
            <person name="Hennequin C."/>
            <person name="Jauniaux N."/>
            <person name="Joyet P."/>
            <person name="Kachouri R."/>
            <person name="Kerrest A."/>
            <person name="Koszul R."/>
            <person name="Lemaire M."/>
            <person name="Lesur I."/>
            <person name="Ma L."/>
            <person name="Muller H."/>
            <person name="Nicaud J.M."/>
            <person name="Nikolski M."/>
            <person name="Oztas S."/>
            <person name="Ozier-Kalogeropoulos O."/>
            <person name="Pellenz S."/>
            <person name="Potier S."/>
            <person name="Richard G.F."/>
            <person name="Straub M.L."/>
            <person name="Suleau A."/>
            <person name="Swennene D."/>
            <person name="Tekaia F."/>
            <person name="Wesolowski-Louvel M."/>
            <person name="Westhof E."/>
            <person name="Wirth B."/>
            <person name="Zeniou-Meyer M."/>
            <person name="Zivanovic I."/>
            <person name="Bolotin-Fukuhara M."/>
            <person name="Thierry A."/>
            <person name="Bouchier C."/>
            <person name="Caudron B."/>
            <person name="Scarpelli C."/>
            <person name="Gaillardin C."/>
            <person name="Weissenbach J."/>
            <person name="Wincker P."/>
            <person name="Souciet J.L."/>
        </authorList>
    </citation>
    <scope>NUCLEOTIDE SEQUENCE [LARGE SCALE GENOMIC DNA]</scope>
    <source>
        <strain evidence="5">ATCC 8585 / CBS 2359 / DSM 70799 / NBRC 1267 / NRRL Y-1140 / WM37</strain>
    </source>
</reference>
<dbReference type="HOGENOM" id="CLU_059951_0_0_1"/>
<keyword evidence="2" id="KW-0732">Signal</keyword>
<dbReference type="PANTHER" id="PTHR45815:SF3">
    <property type="entry name" value="PROTEIN DISULFIDE-ISOMERASE A6"/>
    <property type="match status" value="1"/>
</dbReference>
<name>F2Z6B5_KLULA</name>
<organism evidence="4 5">
    <name type="scientific">Kluyveromyces lactis (strain ATCC 8585 / CBS 2359 / DSM 70799 / NBRC 1267 / NRRL Y-1140 / WM37)</name>
    <name type="common">Yeast</name>
    <name type="synonym">Candida sphaerica</name>
    <dbReference type="NCBI Taxonomy" id="284590"/>
    <lineage>
        <taxon>Eukaryota</taxon>
        <taxon>Fungi</taxon>
        <taxon>Dikarya</taxon>
        <taxon>Ascomycota</taxon>
        <taxon>Saccharomycotina</taxon>
        <taxon>Saccharomycetes</taxon>
        <taxon>Saccharomycetales</taxon>
        <taxon>Saccharomycetaceae</taxon>
        <taxon>Kluyveromyces</taxon>
    </lineage>
</organism>
<dbReference type="Pfam" id="PF00085">
    <property type="entry name" value="Thioredoxin"/>
    <property type="match status" value="1"/>
</dbReference>
<dbReference type="PRINTS" id="PR00421">
    <property type="entry name" value="THIOREDOXIN"/>
</dbReference>
<dbReference type="InterPro" id="IPR036249">
    <property type="entry name" value="Thioredoxin-like_sf"/>
</dbReference>
<dbReference type="FunCoup" id="F2Z6B5">
    <property type="interactions" value="227"/>
</dbReference>
<dbReference type="Proteomes" id="UP000000598">
    <property type="component" value="Chromosome D"/>
</dbReference>
<dbReference type="SUPFAM" id="SSF52833">
    <property type="entry name" value="Thioredoxin-like"/>
    <property type="match status" value="1"/>
</dbReference>